<dbReference type="AlphaFoldDB" id="D2VFK8"/>
<dbReference type="Pfam" id="PF13475">
    <property type="entry name" value="DUF4116"/>
    <property type="match status" value="5"/>
</dbReference>
<evidence type="ECO:0000313" key="2">
    <source>
        <dbReference type="EMBL" id="EFC44486.1"/>
    </source>
</evidence>
<dbReference type="RefSeq" id="XP_002677230.1">
    <property type="nucleotide sequence ID" value="XM_002677184.1"/>
</dbReference>
<feature type="domain" description="DUF4116" evidence="1">
    <location>
        <begin position="181"/>
        <end position="218"/>
    </location>
</feature>
<feature type="domain" description="DUF4116" evidence="1">
    <location>
        <begin position="302"/>
        <end position="349"/>
    </location>
</feature>
<dbReference type="InterPro" id="IPR025197">
    <property type="entry name" value="DUF4116"/>
</dbReference>
<name>D2VFK8_NAEGR</name>
<reference evidence="2 3" key="1">
    <citation type="journal article" date="2010" name="Cell">
        <title>The genome of Naegleria gruberi illuminates early eukaryotic versatility.</title>
        <authorList>
            <person name="Fritz-Laylin L.K."/>
            <person name="Prochnik S.E."/>
            <person name="Ginger M.L."/>
            <person name="Dacks J.B."/>
            <person name="Carpenter M.L."/>
            <person name="Field M.C."/>
            <person name="Kuo A."/>
            <person name="Paredez A."/>
            <person name="Chapman J."/>
            <person name="Pham J."/>
            <person name="Shu S."/>
            <person name="Neupane R."/>
            <person name="Cipriano M."/>
            <person name="Mancuso J."/>
            <person name="Tu H."/>
            <person name="Salamov A."/>
            <person name="Lindquist E."/>
            <person name="Shapiro H."/>
            <person name="Lucas S."/>
            <person name="Grigoriev I.V."/>
            <person name="Cande W.Z."/>
            <person name="Fulton C."/>
            <person name="Rokhsar D.S."/>
            <person name="Dawson S.C."/>
        </authorList>
    </citation>
    <scope>NUCLEOTIDE SEQUENCE [LARGE SCALE GENOMIC DNA]</scope>
    <source>
        <strain evidence="2 3">NEG-M</strain>
    </source>
</reference>
<feature type="domain" description="DUF4116" evidence="1">
    <location>
        <begin position="379"/>
        <end position="414"/>
    </location>
</feature>
<dbReference type="EMBL" id="GG738868">
    <property type="protein sequence ID" value="EFC44486.1"/>
    <property type="molecule type" value="Genomic_DNA"/>
</dbReference>
<proteinExistence type="predicted"/>
<protein>
    <submittedName>
        <fullName evidence="2">Predicted protein</fullName>
    </submittedName>
</protein>
<gene>
    <name evidence="2" type="ORF">NAEGRDRAFT_49131</name>
</gene>
<evidence type="ECO:0000313" key="3">
    <source>
        <dbReference type="Proteomes" id="UP000006671"/>
    </source>
</evidence>
<accession>D2VFK8</accession>
<feature type="domain" description="DUF4116" evidence="1">
    <location>
        <begin position="252"/>
        <end position="299"/>
    </location>
</feature>
<evidence type="ECO:0000259" key="1">
    <source>
        <dbReference type="Pfam" id="PF13475"/>
    </source>
</evidence>
<dbReference type="KEGG" id="ngr:NAEGRDRAFT_49131"/>
<organism evidence="3">
    <name type="scientific">Naegleria gruberi</name>
    <name type="common">Amoeba</name>
    <dbReference type="NCBI Taxonomy" id="5762"/>
    <lineage>
        <taxon>Eukaryota</taxon>
        <taxon>Discoba</taxon>
        <taxon>Heterolobosea</taxon>
        <taxon>Tetramitia</taxon>
        <taxon>Eutetramitia</taxon>
        <taxon>Vahlkampfiidae</taxon>
        <taxon>Naegleria</taxon>
    </lineage>
</organism>
<dbReference type="VEuPathDB" id="AmoebaDB:NAEGRDRAFT_49131"/>
<keyword evidence="3" id="KW-1185">Reference proteome</keyword>
<sequence>MKRVLDRDFDSEFPAKENKYFHHYDDEEDEELVSIQLIDLIPHHDYQKLMIKKFECQQKGKALWSRRREEALNCYNYIPIEFRKDKKYVSNFLRKANVLITPYKPILHITDMIDEELLKDEEIILDFANYNLKNCSRFNRGSILSDLLNGERRDVGLKFLAMHYEEYRQFTDEYGFSSDDIMFMVKQNGLILEIFTNHRSCRDIVREAVQQNPSVLDLMCNNYIYKEVFLEAIDRRTDFGSSFSIPNNLIEDRDVVLKVVEKHGVALEQVSETFKSDREIVLTSIRNNGLALRYANKIFLTDKEIVREGLCANGSILNFLCNEYKNDRELVLMAVRSNSFAFQYAAEHLHNDREIILETLKNPYAFVVEVARDLGLLENRELAIQIVRHNGLLIQYLPYSLMKDTDIMMIALKNMNFTGSKTLFTYFRGDFQKILLSQIGAEFSICMECLKKDIETLIHACEAPFKEEAMIEGLRLYKEKALYYLPFLSISSSNIEFFKRAIKVFGGVLEFAPMELKSNREVVLDAIRQFGRSIFYSNIMDRELIIEAACQNLSTLHDTIGFIGYQYYDEIEELVAVQTGQCFRFNKEIFQKRIDYEYFGANFLF</sequence>
<dbReference type="InParanoid" id="D2VFK8"/>
<dbReference type="GeneID" id="8848427"/>
<dbReference type="Proteomes" id="UP000006671">
    <property type="component" value="Unassembled WGS sequence"/>
</dbReference>
<feature type="domain" description="DUF4116" evidence="1">
    <location>
        <begin position="494"/>
        <end position="536"/>
    </location>
</feature>